<keyword evidence="2" id="KW-1185">Reference proteome</keyword>
<organism evidence="1 2">
    <name type="scientific">Gloeomargarita lithophora Alchichica-D10</name>
    <dbReference type="NCBI Taxonomy" id="1188229"/>
    <lineage>
        <taxon>Bacteria</taxon>
        <taxon>Bacillati</taxon>
        <taxon>Cyanobacteriota</taxon>
        <taxon>Cyanophyceae</taxon>
        <taxon>Gloeomargaritales</taxon>
        <taxon>Gloeomargaritaceae</taxon>
        <taxon>Gloeomargarita</taxon>
    </lineage>
</organism>
<accession>A0A1J0AAJ8</accession>
<dbReference type="AlphaFoldDB" id="A0A1J0AAJ8"/>
<proteinExistence type="predicted"/>
<dbReference type="SUPFAM" id="SSF109604">
    <property type="entry name" value="HD-domain/PDEase-like"/>
    <property type="match status" value="1"/>
</dbReference>
<evidence type="ECO:0000313" key="2">
    <source>
        <dbReference type="Proteomes" id="UP000180235"/>
    </source>
</evidence>
<dbReference type="InterPro" id="IPR052194">
    <property type="entry name" value="MESH1"/>
</dbReference>
<protein>
    <submittedName>
        <fullName evidence="1">HD domain-containing protein</fullName>
    </submittedName>
</protein>
<dbReference type="STRING" id="1188229.GlitD10_0640"/>
<sequence>MLSFCFAQALIYAHELHQKQVRKGTSIPYISHLLAVSAIALEHGANQDQAIAALLHDSLEDAPQYSGRSRQMIESEIAEQFGAEVRRIVIGCTDTFGDGQKVDWWQRKIIYLQHLEQADEAVLLVSNADKFHNVQCIWRDYQNLGENLWARFTGGKIGTLWYYQNLAELFHRRRPSRLATDLQIVTDMMT</sequence>
<dbReference type="PANTHER" id="PTHR46246">
    <property type="entry name" value="GUANOSINE-3',5'-BIS(DIPHOSPHATE) 3'-PYROPHOSPHOHYDROLASE MESH1"/>
    <property type="match status" value="1"/>
</dbReference>
<name>A0A1J0AAJ8_9CYAN</name>
<dbReference type="Pfam" id="PF13328">
    <property type="entry name" value="HD_4"/>
    <property type="match status" value="1"/>
</dbReference>
<dbReference type="RefSeq" id="WP_071453620.1">
    <property type="nucleotide sequence ID" value="NZ_CP017675.1"/>
</dbReference>
<dbReference type="OrthoDB" id="9802385at2"/>
<dbReference type="PANTHER" id="PTHR46246:SF1">
    <property type="entry name" value="GUANOSINE-3',5'-BIS(DIPHOSPHATE) 3'-PYROPHOSPHOHYDROLASE MESH1"/>
    <property type="match status" value="1"/>
</dbReference>
<dbReference type="EMBL" id="CP017675">
    <property type="protein sequence ID" value="APB32954.1"/>
    <property type="molecule type" value="Genomic_DNA"/>
</dbReference>
<evidence type="ECO:0000313" key="1">
    <source>
        <dbReference type="EMBL" id="APB32954.1"/>
    </source>
</evidence>
<dbReference type="Proteomes" id="UP000180235">
    <property type="component" value="Chromosome"/>
</dbReference>
<reference evidence="1 2" key="1">
    <citation type="submission" date="2016-10" db="EMBL/GenBank/DDBJ databases">
        <title>Description of Gloeomargarita lithophora gen. nov., sp. nov., a thylakoid-bearing basal-branching cyanobacterium with intracellular carbonates, and proposal for Gloeomargaritales ord. nov.</title>
        <authorList>
            <person name="Moreira D."/>
            <person name="Tavera R."/>
            <person name="Benzerara K."/>
            <person name="Skouri-Panet F."/>
            <person name="Couradeau E."/>
            <person name="Gerard E."/>
            <person name="Loussert C."/>
            <person name="Novelo E."/>
            <person name="Zivanovic Y."/>
            <person name="Lopez-Garcia P."/>
        </authorList>
    </citation>
    <scope>NUCLEOTIDE SEQUENCE [LARGE SCALE GENOMIC DNA]</scope>
    <source>
        <strain evidence="1 2">D10</strain>
    </source>
</reference>
<dbReference type="KEGG" id="glt:GlitD10_0640"/>
<gene>
    <name evidence="1" type="ORF">GlitD10_0640</name>
</gene>
<dbReference type="Gene3D" id="1.10.3210.10">
    <property type="entry name" value="Hypothetical protein af1432"/>
    <property type="match status" value="1"/>
</dbReference>
<dbReference type="GO" id="GO:0008893">
    <property type="term" value="F:guanosine-3',5'-bis(diphosphate) 3'-diphosphatase activity"/>
    <property type="evidence" value="ECO:0007669"/>
    <property type="project" value="TreeGrafter"/>
</dbReference>